<keyword evidence="6" id="KW-0862">Zinc</keyword>
<comment type="catalytic activity">
    <reaction evidence="8">
        <text>adenosine + phosphate = alpha-D-ribose 1-phosphate + adenine</text>
        <dbReference type="Rhea" id="RHEA:27642"/>
        <dbReference type="ChEBI" id="CHEBI:16335"/>
        <dbReference type="ChEBI" id="CHEBI:16708"/>
        <dbReference type="ChEBI" id="CHEBI:43474"/>
        <dbReference type="ChEBI" id="CHEBI:57720"/>
        <dbReference type="EC" id="2.4.2.1"/>
    </reaction>
    <physiologicalReaction direction="left-to-right" evidence="8">
        <dbReference type="Rhea" id="RHEA:27643"/>
    </physiologicalReaction>
</comment>
<evidence type="ECO:0000256" key="4">
    <source>
        <dbReference type="ARBA" id="ARBA00022723"/>
    </source>
</evidence>
<evidence type="ECO:0000313" key="12">
    <source>
        <dbReference type="Proteomes" id="UP000638188"/>
    </source>
</evidence>
<evidence type="ECO:0000256" key="9">
    <source>
        <dbReference type="ARBA" id="ARBA00049893"/>
    </source>
</evidence>
<keyword evidence="12" id="KW-1185">Reference proteome</keyword>
<keyword evidence="3" id="KW-0808">Transferase</keyword>
<evidence type="ECO:0000256" key="8">
    <source>
        <dbReference type="ARBA" id="ARBA00048968"/>
    </source>
</evidence>
<accession>A0ABQ1PQD7</accession>
<dbReference type="Gene3D" id="3.60.140.10">
    <property type="entry name" value="CNF1/YfiH-like putative cysteine hydrolases"/>
    <property type="match status" value="1"/>
</dbReference>
<sequence length="245" mass="26392">MSFTALQAQWPAPEQVRTCITTRRGGCSQGPWKGFNLGDHVGDDPAHVAANRAELQRSLGCAPAWLKQVHGTLVVEADAGRVMEADASWTGQPGVACSIMTADCLPVLLCNQAGTRVAAAHAGWRGLLAGVLENTVGAMGEAPDNLMAWLGPAIGPRAFEVGPEVFEAFRTADASAIQAFEPSERSEHYLADIYTLARQRLEACGVERIYGAEHCTVNDPTQFFSYRRDGQTGRFVSMIWLENAS</sequence>
<protein>
    <recommendedName>
        <fullName evidence="10">Purine nucleoside phosphorylase</fullName>
    </recommendedName>
</protein>
<evidence type="ECO:0000256" key="3">
    <source>
        <dbReference type="ARBA" id="ARBA00022679"/>
    </source>
</evidence>
<dbReference type="RefSeq" id="WP_150278245.1">
    <property type="nucleotide sequence ID" value="NZ_BMFF01000003.1"/>
</dbReference>
<dbReference type="PANTHER" id="PTHR30616:SF2">
    <property type="entry name" value="PURINE NUCLEOSIDE PHOSPHORYLASE LACC1"/>
    <property type="match status" value="1"/>
</dbReference>
<evidence type="ECO:0000256" key="10">
    <source>
        <dbReference type="RuleBase" id="RU361274"/>
    </source>
</evidence>
<evidence type="ECO:0000256" key="6">
    <source>
        <dbReference type="ARBA" id="ARBA00022833"/>
    </source>
</evidence>
<comment type="caution">
    <text evidence="11">The sequence shown here is derived from an EMBL/GenBank/DDBJ whole genome shotgun (WGS) entry which is preliminary data.</text>
</comment>
<keyword evidence="5" id="KW-0378">Hydrolase</keyword>
<dbReference type="CDD" id="cd16833">
    <property type="entry name" value="YfiH"/>
    <property type="match status" value="1"/>
</dbReference>
<comment type="similarity">
    <text evidence="2 10">Belongs to the purine nucleoside phosphorylase YfiH/LACC1 family.</text>
</comment>
<name>A0ABQ1PQD7_9GAMM</name>
<proteinExistence type="inferred from homology"/>
<dbReference type="InterPro" id="IPR011324">
    <property type="entry name" value="Cytotoxic_necrot_fac-like_cat"/>
</dbReference>
<evidence type="ECO:0000313" key="11">
    <source>
        <dbReference type="EMBL" id="GGD00939.1"/>
    </source>
</evidence>
<dbReference type="InterPro" id="IPR038371">
    <property type="entry name" value="Cu_polyphenol_OxRdtase_sf"/>
</dbReference>
<dbReference type="Pfam" id="PF02578">
    <property type="entry name" value="Cu-oxidase_4"/>
    <property type="match status" value="1"/>
</dbReference>
<dbReference type="Proteomes" id="UP000638188">
    <property type="component" value="Unassembled WGS sequence"/>
</dbReference>
<comment type="catalytic activity">
    <reaction evidence="7">
        <text>adenosine + H2O + H(+) = inosine + NH4(+)</text>
        <dbReference type="Rhea" id="RHEA:24408"/>
        <dbReference type="ChEBI" id="CHEBI:15377"/>
        <dbReference type="ChEBI" id="CHEBI:15378"/>
        <dbReference type="ChEBI" id="CHEBI:16335"/>
        <dbReference type="ChEBI" id="CHEBI:17596"/>
        <dbReference type="ChEBI" id="CHEBI:28938"/>
        <dbReference type="EC" id="3.5.4.4"/>
    </reaction>
    <physiologicalReaction direction="left-to-right" evidence="7">
        <dbReference type="Rhea" id="RHEA:24409"/>
    </physiologicalReaction>
</comment>
<dbReference type="PANTHER" id="PTHR30616">
    <property type="entry name" value="UNCHARACTERIZED PROTEIN YFIH"/>
    <property type="match status" value="1"/>
</dbReference>
<comment type="catalytic activity">
    <reaction evidence="1">
        <text>inosine + phosphate = alpha-D-ribose 1-phosphate + hypoxanthine</text>
        <dbReference type="Rhea" id="RHEA:27646"/>
        <dbReference type="ChEBI" id="CHEBI:17368"/>
        <dbReference type="ChEBI" id="CHEBI:17596"/>
        <dbReference type="ChEBI" id="CHEBI:43474"/>
        <dbReference type="ChEBI" id="CHEBI:57720"/>
        <dbReference type="EC" id="2.4.2.1"/>
    </reaction>
    <physiologicalReaction direction="left-to-right" evidence="1">
        <dbReference type="Rhea" id="RHEA:27647"/>
    </physiologicalReaction>
</comment>
<organism evidence="11 12">
    <name type="scientific">Halopseudomonas salina</name>
    <dbReference type="NCBI Taxonomy" id="1323744"/>
    <lineage>
        <taxon>Bacteria</taxon>
        <taxon>Pseudomonadati</taxon>
        <taxon>Pseudomonadota</taxon>
        <taxon>Gammaproteobacteria</taxon>
        <taxon>Pseudomonadales</taxon>
        <taxon>Pseudomonadaceae</taxon>
        <taxon>Halopseudomonas</taxon>
    </lineage>
</organism>
<dbReference type="NCBIfam" id="TIGR00726">
    <property type="entry name" value="peptidoglycan editing factor PgeF"/>
    <property type="match status" value="1"/>
</dbReference>
<dbReference type="SUPFAM" id="SSF64438">
    <property type="entry name" value="CNF1/YfiH-like putative cysteine hydrolases"/>
    <property type="match status" value="1"/>
</dbReference>
<gene>
    <name evidence="11" type="ORF">GCM10007418_20240</name>
</gene>
<evidence type="ECO:0000256" key="2">
    <source>
        <dbReference type="ARBA" id="ARBA00007353"/>
    </source>
</evidence>
<dbReference type="EMBL" id="BMFF01000003">
    <property type="protein sequence ID" value="GGD00939.1"/>
    <property type="molecule type" value="Genomic_DNA"/>
</dbReference>
<evidence type="ECO:0000256" key="7">
    <source>
        <dbReference type="ARBA" id="ARBA00047989"/>
    </source>
</evidence>
<evidence type="ECO:0000256" key="5">
    <source>
        <dbReference type="ARBA" id="ARBA00022801"/>
    </source>
</evidence>
<evidence type="ECO:0000256" key="1">
    <source>
        <dbReference type="ARBA" id="ARBA00000553"/>
    </source>
</evidence>
<keyword evidence="4" id="KW-0479">Metal-binding</keyword>
<comment type="catalytic activity">
    <reaction evidence="9">
        <text>S-methyl-5'-thioadenosine + phosphate = 5-(methylsulfanyl)-alpha-D-ribose 1-phosphate + adenine</text>
        <dbReference type="Rhea" id="RHEA:11852"/>
        <dbReference type="ChEBI" id="CHEBI:16708"/>
        <dbReference type="ChEBI" id="CHEBI:17509"/>
        <dbReference type="ChEBI" id="CHEBI:43474"/>
        <dbReference type="ChEBI" id="CHEBI:58533"/>
        <dbReference type="EC" id="2.4.2.28"/>
    </reaction>
    <physiologicalReaction direction="left-to-right" evidence="9">
        <dbReference type="Rhea" id="RHEA:11853"/>
    </physiologicalReaction>
</comment>
<dbReference type="InterPro" id="IPR003730">
    <property type="entry name" value="Cu_polyphenol_OxRdtase"/>
</dbReference>
<reference evidence="12" key="1">
    <citation type="journal article" date="2019" name="Int. J. Syst. Evol. Microbiol.">
        <title>The Global Catalogue of Microorganisms (GCM) 10K type strain sequencing project: providing services to taxonomists for standard genome sequencing and annotation.</title>
        <authorList>
            <consortium name="The Broad Institute Genomics Platform"/>
            <consortium name="The Broad Institute Genome Sequencing Center for Infectious Disease"/>
            <person name="Wu L."/>
            <person name="Ma J."/>
        </authorList>
    </citation>
    <scope>NUCLEOTIDE SEQUENCE [LARGE SCALE GENOMIC DNA]</scope>
    <source>
        <strain evidence="12">CGMCC 1.12482</strain>
    </source>
</reference>